<evidence type="ECO:0000313" key="2">
    <source>
        <dbReference type="EMBL" id="OGY54934.1"/>
    </source>
</evidence>
<dbReference type="PROSITE" id="PS51257">
    <property type="entry name" value="PROKAR_LIPOPROTEIN"/>
    <property type="match status" value="1"/>
</dbReference>
<gene>
    <name evidence="2" type="ORF">A3A24_03350</name>
</gene>
<feature type="chain" id="PRO_5009581630" description="Kazal-like domain-containing protein" evidence="1">
    <location>
        <begin position="17"/>
        <end position="126"/>
    </location>
</feature>
<evidence type="ECO:0000313" key="3">
    <source>
        <dbReference type="Proteomes" id="UP000176512"/>
    </source>
</evidence>
<keyword evidence="1" id="KW-0732">Signal</keyword>
<evidence type="ECO:0000256" key="1">
    <source>
        <dbReference type="SAM" id="SignalP"/>
    </source>
</evidence>
<name>A0A1G1YRK2_9BACT</name>
<organism evidence="2 3">
    <name type="scientific">Candidatus Buchananbacteria bacterium RIFCSPLOWO2_01_FULL_46_12</name>
    <dbReference type="NCBI Taxonomy" id="1797546"/>
    <lineage>
        <taxon>Bacteria</taxon>
        <taxon>Candidatus Buchananiibacteriota</taxon>
    </lineage>
</organism>
<reference evidence="2 3" key="1">
    <citation type="journal article" date="2016" name="Nat. Commun.">
        <title>Thousands of microbial genomes shed light on interconnected biogeochemical processes in an aquifer system.</title>
        <authorList>
            <person name="Anantharaman K."/>
            <person name="Brown C.T."/>
            <person name="Hug L.A."/>
            <person name="Sharon I."/>
            <person name="Castelle C.J."/>
            <person name="Probst A.J."/>
            <person name="Thomas B.C."/>
            <person name="Singh A."/>
            <person name="Wilkins M.J."/>
            <person name="Karaoz U."/>
            <person name="Brodie E.L."/>
            <person name="Williams K.H."/>
            <person name="Hubbard S.S."/>
            <person name="Banfield J.F."/>
        </authorList>
    </citation>
    <scope>NUCLEOTIDE SEQUENCE [LARGE SCALE GENOMIC DNA]</scope>
</reference>
<protein>
    <recommendedName>
        <fullName evidence="4">Kazal-like domain-containing protein</fullName>
    </recommendedName>
</protein>
<sequence>MLKITIFLLASALILAGCQNPIQPLVNVSETVNQAVGTEQQKQEARTTAIIRCQELCQETLSTDGQDFNLGPCLSNAIVADWVCDVAHSPRLAADDEPKNQCPDFRSGQASHYVEVDGNCNMIKAR</sequence>
<dbReference type="EMBL" id="MHIP01000022">
    <property type="protein sequence ID" value="OGY54934.1"/>
    <property type="molecule type" value="Genomic_DNA"/>
</dbReference>
<accession>A0A1G1YRK2</accession>
<comment type="caution">
    <text evidence="2">The sequence shown here is derived from an EMBL/GenBank/DDBJ whole genome shotgun (WGS) entry which is preliminary data.</text>
</comment>
<dbReference type="AlphaFoldDB" id="A0A1G1YRK2"/>
<dbReference type="Proteomes" id="UP000176512">
    <property type="component" value="Unassembled WGS sequence"/>
</dbReference>
<proteinExistence type="predicted"/>
<evidence type="ECO:0008006" key="4">
    <source>
        <dbReference type="Google" id="ProtNLM"/>
    </source>
</evidence>
<feature type="signal peptide" evidence="1">
    <location>
        <begin position="1"/>
        <end position="16"/>
    </location>
</feature>